<dbReference type="Proteomes" id="UP000887159">
    <property type="component" value="Unassembled WGS sequence"/>
</dbReference>
<organism evidence="2 3">
    <name type="scientific">Trichonephila clavipes</name>
    <name type="common">Golden silk orbweaver</name>
    <name type="synonym">Nephila clavipes</name>
    <dbReference type="NCBI Taxonomy" id="2585209"/>
    <lineage>
        <taxon>Eukaryota</taxon>
        <taxon>Metazoa</taxon>
        <taxon>Ecdysozoa</taxon>
        <taxon>Arthropoda</taxon>
        <taxon>Chelicerata</taxon>
        <taxon>Arachnida</taxon>
        <taxon>Araneae</taxon>
        <taxon>Araneomorphae</taxon>
        <taxon>Entelegynae</taxon>
        <taxon>Araneoidea</taxon>
        <taxon>Nephilidae</taxon>
        <taxon>Trichonephila</taxon>
    </lineage>
</organism>
<name>A0A8X6V1A0_TRICX</name>
<comment type="caution">
    <text evidence="2">The sequence shown here is derived from an EMBL/GenBank/DDBJ whole genome shotgun (WGS) entry which is preliminary data.</text>
</comment>
<dbReference type="PANTHER" id="PTHR47331">
    <property type="entry name" value="PHD-TYPE DOMAIN-CONTAINING PROTEIN"/>
    <property type="match status" value="1"/>
</dbReference>
<evidence type="ECO:0000313" key="2">
    <source>
        <dbReference type="EMBL" id="GFX95503.1"/>
    </source>
</evidence>
<dbReference type="InterPro" id="IPR012337">
    <property type="entry name" value="RNaseH-like_sf"/>
</dbReference>
<dbReference type="AlphaFoldDB" id="A0A8X6V1A0"/>
<evidence type="ECO:0000313" key="3">
    <source>
        <dbReference type="Proteomes" id="UP000887159"/>
    </source>
</evidence>
<gene>
    <name evidence="2" type="primary">AVEN_52372_1</name>
    <name evidence="2" type="ORF">TNCV_4825181</name>
</gene>
<feature type="domain" description="Integrase catalytic" evidence="1">
    <location>
        <begin position="1"/>
        <end position="197"/>
    </location>
</feature>
<protein>
    <submittedName>
        <fullName evidence="2">Integrase catalytic domain-containing protein</fullName>
    </submittedName>
</protein>
<evidence type="ECO:0000259" key="1">
    <source>
        <dbReference type="PROSITE" id="PS50994"/>
    </source>
</evidence>
<dbReference type="Gene3D" id="3.30.420.10">
    <property type="entry name" value="Ribonuclease H-like superfamily/Ribonuclease H"/>
    <property type="match status" value="1"/>
</dbReference>
<dbReference type="EMBL" id="BMAU01021187">
    <property type="protein sequence ID" value="GFX95503.1"/>
    <property type="molecule type" value="Genomic_DNA"/>
</dbReference>
<dbReference type="GO" id="GO:0003676">
    <property type="term" value="F:nucleic acid binding"/>
    <property type="evidence" value="ECO:0007669"/>
    <property type="project" value="InterPro"/>
</dbReference>
<proteinExistence type="predicted"/>
<dbReference type="InterPro" id="IPR036397">
    <property type="entry name" value="RNaseH_sf"/>
</dbReference>
<sequence length="197" mass="22377">MGDLPKERITPDKVFNSTGIDLCGPFFIKNKYQRKGPEIKVYVCIFICLVTKAIHLEIISDLTSQALIAALKRFISRRGKCHKIFSDNGTNMIGANREIKALSKLVRDREESLFAFFAEEGIEWSFIPPRSPNWGGLWEANIKSLKYHFKRVAGNSKFSYEELLTLITQIEAILNSRPLTPLSSDVDDLEVLTPAHF</sequence>
<reference evidence="2" key="1">
    <citation type="submission" date="2020-08" db="EMBL/GenBank/DDBJ databases">
        <title>Multicomponent nature underlies the extraordinary mechanical properties of spider dragline silk.</title>
        <authorList>
            <person name="Kono N."/>
            <person name="Nakamura H."/>
            <person name="Mori M."/>
            <person name="Yoshida Y."/>
            <person name="Ohtoshi R."/>
            <person name="Malay A.D."/>
            <person name="Moran D.A.P."/>
            <person name="Tomita M."/>
            <person name="Numata K."/>
            <person name="Arakawa K."/>
        </authorList>
    </citation>
    <scope>NUCLEOTIDE SEQUENCE</scope>
</reference>
<accession>A0A8X6V1A0</accession>
<dbReference type="InterPro" id="IPR001584">
    <property type="entry name" value="Integrase_cat-core"/>
</dbReference>
<dbReference type="SUPFAM" id="SSF53098">
    <property type="entry name" value="Ribonuclease H-like"/>
    <property type="match status" value="1"/>
</dbReference>
<dbReference type="GO" id="GO:0015074">
    <property type="term" value="P:DNA integration"/>
    <property type="evidence" value="ECO:0007669"/>
    <property type="project" value="InterPro"/>
</dbReference>
<dbReference type="PROSITE" id="PS50994">
    <property type="entry name" value="INTEGRASE"/>
    <property type="match status" value="1"/>
</dbReference>
<keyword evidence="3" id="KW-1185">Reference proteome</keyword>
<dbReference type="Pfam" id="PF00665">
    <property type="entry name" value="rve"/>
    <property type="match status" value="1"/>
</dbReference>